<protein>
    <recommendedName>
        <fullName evidence="4">Secreted protein</fullName>
    </recommendedName>
</protein>
<evidence type="ECO:0000313" key="2">
    <source>
        <dbReference type="EMBL" id="QCE03343.1"/>
    </source>
</evidence>
<dbReference type="Proteomes" id="UP000501690">
    <property type="component" value="Linkage Group LG8"/>
</dbReference>
<organism evidence="2 3">
    <name type="scientific">Vigna unguiculata</name>
    <name type="common">Cowpea</name>
    <dbReference type="NCBI Taxonomy" id="3917"/>
    <lineage>
        <taxon>Eukaryota</taxon>
        <taxon>Viridiplantae</taxon>
        <taxon>Streptophyta</taxon>
        <taxon>Embryophyta</taxon>
        <taxon>Tracheophyta</taxon>
        <taxon>Spermatophyta</taxon>
        <taxon>Magnoliopsida</taxon>
        <taxon>eudicotyledons</taxon>
        <taxon>Gunneridae</taxon>
        <taxon>Pentapetalae</taxon>
        <taxon>rosids</taxon>
        <taxon>fabids</taxon>
        <taxon>Fabales</taxon>
        <taxon>Fabaceae</taxon>
        <taxon>Papilionoideae</taxon>
        <taxon>50 kb inversion clade</taxon>
        <taxon>NPAAA clade</taxon>
        <taxon>indigoferoid/millettioid clade</taxon>
        <taxon>Phaseoleae</taxon>
        <taxon>Vigna</taxon>
    </lineage>
</organism>
<feature type="signal peptide" evidence="1">
    <location>
        <begin position="1"/>
        <end position="24"/>
    </location>
</feature>
<keyword evidence="3" id="KW-1185">Reference proteome</keyword>
<sequence length="88" mass="10287">MKKNERVLAFIIAWILVPRNGNHAQLTTKDVFLLHAFKSNLLIDWSKVVTNTIQKALKLPYYLLPYGVFLCKVFEHYNVHFSRETSHG</sequence>
<evidence type="ECO:0000256" key="1">
    <source>
        <dbReference type="SAM" id="SignalP"/>
    </source>
</evidence>
<feature type="chain" id="PRO_5020036109" description="Secreted protein" evidence="1">
    <location>
        <begin position="25"/>
        <end position="88"/>
    </location>
</feature>
<dbReference type="AlphaFoldDB" id="A0A4D6MPM6"/>
<accession>A0A4D6MPM6</accession>
<proteinExistence type="predicted"/>
<evidence type="ECO:0000313" key="3">
    <source>
        <dbReference type="Proteomes" id="UP000501690"/>
    </source>
</evidence>
<name>A0A4D6MPM6_VIGUN</name>
<evidence type="ECO:0008006" key="4">
    <source>
        <dbReference type="Google" id="ProtNLM"/>
    </source>
</evidence>
<keyword evidence="1" id="KW-0732">Signal</keyword>
<dbReference type="EMBL" id="CP039352">
    <property type="protein sequence ID" value="QCE03343.1"/>
    <property type="molecule type" value="Genomic_DNA"/>
</dbReference>
<gene>
    <name evidence="2" type="ORF">DEO72_LG8g1367</name>
</gene>
<reference evidence="2 3" key="1">
    <citation type="submission" date="2019-04" db="EMBL/GenBank/DDBJ databases">
        <title>An improved genome assembly and genetic linkage map for asparagus bean, Vigna unguiculata ssp. sesquipedialis.</title>
        <authorList>
            <person name="Xia Q."/>
            <person name="Zhang R."/>
            <person name="Dong Y."/>
        </authorList>
    </citation>
    <scope>NUCLEOTIDE SEQUENCE [LARGE SCALE GENOMIC DNA]</scope>
    <source>
        <tissue evidence="2">Leaf</tissue>
    </source>
</reference>